<keyword evidence="2" id="KW-0812">Transmembrane</keyword>
<proteinExistence type="predicted"/>
<protein>
    <submittedName>
        <fullName evidence="3">Uncharacterized protein</fullName>
    </submittedName>
</protein>
<dbReference type="Proteomes" id="UP001549321">
    <property type="component" value="Unassembled WGS sequence"/>
</dbReference>
<dbReference type="RefSeq" id="WP_354552075.1">
    <property type="nucleotide sequence ID" value="NZ_JBEPSM010000002.1"/>
</dbReference>
<feature type="transmembrane region" description="Helical" evidence="2">
    <location>
        <begin position="71"/>
        <end position="90"/>
    </location>
</feature>
<dbReference type="EMBL" id="JBEPSM010000002">
    <property type="protein sequence ID" value="MET4634952.1"/>
    <property type="molecule type" value="Genomic_DNA"/>
</dbReference>
<evidence type="ECO:0000313" key="3">
    <source>
        <dbReference type="EMBL" id="MET4634952.1"/>
    </source>
</evidence>
<reference evidence="3 4" key="1">
    <citation type="submission" date="2024-06" db="EMBL/GenBank/DDBJ databases">
        <title>Sorghum-associated microbial communities from plants grown in Nebraska, USA.</title>
        <authorList>
            <person name="Schachtman D."/>
        </authorList>
    </citation>
    <scope>NUCLEOTIDE SEQUENCE [LARGE SCALE GENOMIC DNA]</scope>
    <source>
        <strain evidence="3 4">3207</strain>
    </source>
</reference>
<evidence type="ECO:0000256" key="1">
    <source>
        <dbReference type="SAM" id="MobiDB-lite"/>
    </source>
</evidence>
<sequence>MTDAFNPNDHFQQLPSEKYADLPKETRDLLDELRPEEVDVIRQIARLGPEGSQQLIQAIKLSQSVMTVGKFVRWVIITMLGVFFGTLLFAEKIMQVIAWFGHSGSPPR</sequence>
<keyword evidence="2" id="KW-0472">Membrane</keyword>
<comment type="caution">
    <text evidence="3">The sequence shown here is derived from an EMBL/GenBank/DDBJ whole genome shotgun (WGS) entry which is preliminary data.</text>
</comment>
<keyword evidence="4" id="KW-1185">Reference proteome</keyword>
<organism evidence="3 4">
    <name type="scientific">Kaistia defluvii</name>
    <dbReference type="NCBI Taxonomy" id="410841"/>
    <lineage>
        <taxon>Bacteria</taxon>
        <taxon>Pseudomonadati</taxon>
        <taxon>Pseudomonadota</taxon>
        <taxon>Alphaproteobacteria</taxon>
        <taxon>Hyphomicrobiales</taxon>
        <taxon>Kaistiaceae</taxon>
        <taxon>Kaistia</taxon>
    </lineage>
</organism>
<evidence type="ECO:0000313" key="4">
    <source>
        <dbReference type="Proteomes" id="UP001549321"/>
    </source>
</evidence>
<gene>
    <name evidence="3" type="ORF">ABIE08_002898</name>
</gene>
<evidence type="ECO:0000256" key="2">
    <source>
        <dbReference type="SAM" id="Phobius"/>
    </source>
</evidence>
<feature type="region of interest" description="Disordered" evidence="1">
    <location>
        <begin position="1"/>
        <end position="20"/>
    </location>
</feature>
<name>A0ABV2R103_9HYPH</name>
<accession>A0ABV2R103</accession>
<keyword evidence="2" id="KW-1133">Transmembrane helix</keyword>